<proteinExistence type="predicted"/>
<accession>A0A1V4JEC2</accession>
<name>A0A1V4JEC2_PATFA</name>
<sequence length="82" mass="9091">MNHSNILLQIPGTPQLGLQITPLSNEIEAMDNFSLVITSARGKRNSLSPSEMVEIIPSTPRLSASYWIKEDIRTPVLLVMSQ</sequence>
<comment type="caution">
    <text evidence="1">The sequence shown here is derived from an EMBL/GenBank/DDBJ whole genome shotgun (WGS) entry which is preliminary data.</text>
</comment>
<keyword evidence="2" id="KW-1185">Reference proteome</keyword>
<dbReference type="AlphaFoldDB" id="A0A1V4JEC2"/>
<dbReference type="Proteomes" id="UP000190648">
    <property type="component" value="Unassembled WGS sequence"/>
</dbReference>
<reference evidence="1 2" key="1">
    <citation type="submission" date="2016-02" db="EMBL/GenBank/DDBJ databases">
        <title>Band-tailed pigeon sequencing and assembly.</title>
        <authorList>
            <person name="Soares A.E."/>
            <person name="Novak B.J."/>
            <person name="Rice E.S."/>
            <person name="O'Connell B."/>
            <person name="Chang D."/>
            <person name="Weber S."/>
            <person name="Shapiro B."/>
        </authorList>
    </citation>
    <scope>NUCLEOTIDE SEQUENCE [LARGE SCALE GENOMIC DNA]</scope>
    <source>
        <strain evidence="1">BTP2013</strain>
        <tissue evidence="1">Blood</tissue>
    </source>
</reference>
<evidence type="ECO:0000313" key="1">
    <source>
        <dbReference type="EMBL" id="OPJ70404.1"/>
    </source>
</evidence>
<gene>
    <name evidence="1" type="ORF">AV530_019554</name>
</gene>
<organism evidence="1 2">
    <name type="scientific">Patagioenas fasciata monilis</name>
    <dbReference type="NCBI Taxonomy" id="372326"/>
    <lineage>
        <taxon>Eukaryota</taxon>
        <taxon>Metazoa</taxon>
        <taxon>Chordata</taxon>
        <taxon>Craniata</taxon>
        <taxon>Vertebrata</taxon>
        <taxon>Euteleostomi</taxon>
        <taxon>Archelosauria</taxon>
        <taxon>Archosauria</taxon>
        <taxon>Dinosauria</taxon>
        <taxon>Saurischia</taxon>
        <taxon>Theropoda</taxon>
        <taxon>Coelurosauria</taxon>
        <taxon>Aves</taxon>
        <taxon>Neognathae</taxon>
        <taxon>Neoaves</taxon>
        <taxon>Columbimorphae</taxon>
        <taxon>Columbiformes</taxon>
        <taxon>Columbidae</taxon>
        <taxon>Patagioenas</taxon>
    </lineage>
</organism>
<protein>
    <submittedName>
        <fullName evidence="1">Uncharacterized protein</fullName>
    </submittedName>
</protein>
<evidence type="ECO:0000313" key="2">
    <source>
        <dbReference type="Proteomes" id="UP000190648"/>
    </source>
</evidence>
<dbReference type="EMBL" id="LSYS01007908">
    <property type="protein sequence ID" value="OPJ70404.1"/>
    <property type="molecule type" value="Genomic_DNA"/>
</dbReference>